<evidence type="ECO:0000256" key="1">
    <source>
        <dbReference type="ARBA" id="ARBA00022729"/>
    </source>
</evidence>
<sequence length="826" mass="81501">MLHTALTATTVDFGGQTLRLAADGELISGTGSSVVTFQNGSLTAGGAADTPGTIFLANAGANAPVVTAKITDNGSGAVSLKTAGNVTIGNTVAASTNNFSGGTTVTGGTLTVASPITAGAKSGLGTGPVTVNQGGNLRILTASTANAQSYANNINLNDATLTSEDGVVTYGGTITLSGTNTINAYYADNKSALFTNPSNSITGTGNLVATGTSIVLSGVNTYTGTTRAATGNLQFDKRVSFYNDTPASWTAANLIVNNAATATFAVGGAGEFTAADLDAFKLLGTTTGGFLRGSNLGISTTNAGGSFTYASAIANPNNGINTLGVAKRGTGTLLLSGANTYTGTTSVFQGVVDISGSQSAGGALAIGGGTTLRIIGTGILGGGTHTAAIANAGTFQHASSSNQTFSGVISGAGAFLKDTSNSTVTFTNNNTYTGATTVNAGTLTLSAQHRTSSGFNVGPGATLSTTTNNIFTVDHGTAMDNARLFTVNGGTLLFPNSGDNRIGNVTLRNGATWTSNRTLAAWDYLLANTSTGPATVKVENTGGSTLPSVMNGTGGIHLQGVQNFDVANVTVSSATDLTVSMILGAQGNIGGAVGGINKTGTGTMTLAATNTYTGATTVVVGTLLVNGSTNALSATSVSTDATLGGTGTVNGTVTVAAGGIIAPGANTVGTLTTGAATIDGIYACEINGATADKLAVTGNLDIDGASLNVTVLSAPTQPEYILATYTGTRTGTFTGLAEGATVTPGYTITYATAGQIKLVTAPSGPSYTSWASTFTPNPGAAGVDFETTASRTAPSSSSAARRSAARTIRRSTPSPRTAMMSALTRS</sequence>
<dbReference type="Pfam" id="PF12951">
    <property type="entry name" value="PATR"/>
    <property type="match status" value="4"/>
</dbReference>
<evidence type="ECO:0000256" key="2">
    <source>
        <dbReference type="SAM" id="MobiDB-lite"/>
    </source>
</evidence>
<gene>
    <name evidence="3" type="ORF">WKV53_23150</name>
</gene>
<dbReference type="EMBL" id="JBBUKT010000011">
    <property type="protein sequence ID" value="MEK7953431.1"/>
    <property type="molecule type" value="Genomic_DNA"/>
</dbReference>
<protein>
    <submittedName>
        <fullName evidence="3">Autotransporter-associated beta strand repeat-containing protein</fullName>
    </submittedName>
</protein>
<organism evidence="3 4">
    <name type="scientific">Luteolibacter soli</name>
    <dbReference type="NCBI Taxonomy" id="3135280"/>
    <lineage>
        <taxon>Bacteria</taxon>
        <taxon>Pseudomonadati</taxon>
        <taxon>Verrucomicrobiota</taxon>
        <taxon>Verrucomicrobiia</taxon>
        <taxon>Verrucomicrobiales</taxon>
        <taxon>Verrucomicrobiaceae</taxon>
        <taxon>Luteolibacter</taxon>
    </lineage>
</organism>
<dbReference type="RefSeq" id="WP_341407269.1">
    <property type="nucleotide sequence ID" value="NZ_JBBUKT010000011.1"/>
</dbReference>
<keyword evidence="4" id="KW-1185">Reference proteome</keyword>
<reference evidence="3 4" key="1">
    <citation type="submission" date="2024-04" db="EMBL/GenBank/DDBJ databases">
        <title>Luteolibacter sp. isolated from soil.</title>
        <authorList>
            <person name="An J."/>
        </authorList>
    </citation>
    <scope>NUCLEOTIDE SEQUENCE [LARGE SCALE GENOMIC DNA]</scope>
    <source>
        <strain evidence="3 4">Y139</strain>
    </source>
</reference>
<feature type="region of interest" description="Disordered" evidence="2">
    <location>
        <begin position="788"/>
        <end position="826"/>
    </location>
</feature>
<keyword evidence="1" id="KW-0732">Signal</keyword>
<feature type="compositionally biased region" description="Low complexity" evidence="2">
    <location>
        <begin position="788"/>
        <end position="802"/>
    </location>
</feature>
<dbReference type="PANTHER" id="PTHR35037">
    <property type="entry name" value="C-TERMINAL REGION OF AIDA-LIKE PROTEIN"/>
    <property type="match status" value="1"/>
</dbReference>
<dbReference type="NCBIfam" id="TIGR02601">
    <property type="entry name" value="autotrns_rpt"/>
    <property type="match status" value="3"/>
</dbReference>
<dbReference type="InterPro" id="IPR013425">
    <property type="entry name" value="Autotrns_rpt"/>
</dbReference>
<evidence type="ECO:0000313" key="4">
    <source>
        <dbReference type="Proteomes" id="UP001371305"/>
    </source>
</evidence>
<dbReference type="PANTHER" id="PTHR35037:SF3">
    <property type="entry name" value="C-TERMINAL REGION OF AIDA-LIKE PROTEIN"/>
    <property type="match status" value="1"/>
</dbReference>
<dbReference type="SUPFAM" id="SSF51126">
    <property type="entry name" value="Pectin lyase-like"/>
    <property type="match status" value="2"/>
</dbReference>
<dbReference type="Proteomes" id="UP001371305">
    <property type="component" value="Unassembled WGS sequence"/>
</dbReference>
<evidence type="ECO:0000313" key="3">
    <source>
        <dbReference type="EMBL" id="MEK7953431.1"/>
    </source>
</evidence>
<name>A0ABU9B272_9BACT</name>
<dbReference type="InterPro" id="IPR011050">
    <property type="entry name" value="Pectin_lyase_fold/virulence"/>
</dbReference>
<comment type="caution">
    <text evidence="3">The sequence shown here is derived from an EMBL/GenBank/DDBJ whole genome shotgun (WGS) entry which is preliminary data.</text>
</comment>
<dbReference type="InterPro" id="IPR051551">
    <property type="entry name" value="Autotransporter_adhesion"/>
</dbReference>
<accession>A0ABU9B272</accession>
<proteinExistence type="predicted"/>